<dbReference type="PIRSF" id="PIRSF004848">
    <property type="entry name" value="YBL036c_PLPDEIII"/>
    <property type="match status" value="1"/>
</dbReference>
<gene>
    <name evidence="5" type="ORF">AB0I59_08345</name>
</gene>
<comment type="caution">
    <text evidence="5">The sequence shown here is derived from an EMBL/GenBank/DDBJ whole genome shotgun (WGS) entry which is preliminary data.</text>
</comment>
<dbReference type="InterPro" id="IPR001608">
    <property type="entry name" value="Ala_racemase_N"/>
</dbReference>
<evidence type="ECO:0000259" key="4">
    <source>
        <dbReference type="Pfam" id="PF01168"/>
    </source>
</evidence>
<keyword evidence="1 2" id="KW-0663">Pyridoxal phosphate</keyword>
<dbReference type="RefSeq" id="WP_358131443.1">
    <property type="nucleotide sequence ID" value="NZ_JBFALK010000003.1"/>
</dbReference>
<dbReference type="NCBIfam" id="TIGR00044">
    <property type="entry name" value="YggS family pyridoxal phosphate-dependent enzyme"/>
    <property type="match status" value="1"/>
</dbReference>
<dbReference type="Gene3D" id="3.20.20.10">
    <property type="entry name" value="Alanine racemase"/>
    <property type="match status" value="1"/>
</dbReference>
<evidence type="ECO:0000256" key="1">
    <source>
        <dbReference type="ARBA" id="ARBA00022898"/>
    </source>
</evidence>
<dbReference type="InterPro" id="IPR011078">
    <property type="entry name" value="PyrdxlP_homeostasis"/>
</dbReference>
<evidence type="ECO:0000313" key="5">
    <source>
        <dbReference type="EMBL" id="MEV0968628.1"/>
    </source>
</evidence>
<feature type="domain" description="Alanine racemase N-terminal" evidence="4">
    <location>
        <begin position="33"/>
        <end position="234"/>
    </location>
</feature>
<dbReference type="SUPFAM" id="SSF51419">
    <property type="entry name" value="PLP-binding barrel"/>
    <property type="match status" value="1"/>
</dbReference>
<evidence type="ECO:0000313" key="6">
    <source>
        <dbReference type="Proteomes" id="UP001551675"/>
    </source>
</evidence>
<dbReference type="EMBL" id="JBFALK010000003">
    <property type="protein sequence ID" value="MEV0968628.1"/>
    <property type="molecule type" value="Genomic_DNA"/>
</dbReference>
<organism evidence="5 6">
    <name type="scientific">Microtetraspora glauca</name>
    <dbReference type="NCBI Taxonomy" id="1996"/>
    <lineage>
        <taxon>Bacteria</taxon>
        <taxon>Bacillati</taxon>
        <taxon>Actinomycetota</taxon>
        <taxon>Actinomycetes</taxon>
        <taxon>Streptosporangiales</taxon>
        <taxon>Streptosporangiaceae</taxon>
        <taxon>Microtetraspora</taxon>
    </lineage>
</organism>
<reference evidence="5 6" key="1">
    <citation type="submission" date="2024-06" db="EMBL/GenBank/DDBJ databases">
        <title>The Natural Products Discovery Center: Release of the First 8490 Sequenced Strains for Exploring Actinobacteria Biosynthetic Diversity.</title>
        <authorList>
            <person name="Kalkreuter E."/>
            <person name="Kautsar S.A."/>
            <person name="Yang D."/>
            <person name="Bader C.D."/>
            <person name="Teijaro C.N."/>
            <person name="Fluegel L."/>
            <person name="Davis C.M."/>
            <person name="Simpson J.R."/>
            <person name="Lauterbach L."/>
            <person name="Steele A.D."/>
            <person name="Gui C."/>
            <person name="Meng S."/>
            <person name="Li G."/>
            <person name="Viehrig K."/>
            <person name="Ye F."/>
            <person name="Su P."/>
            <person name="Kiefer A.F."/>
            <person name="Nichols A."/>
            <person name="Cepeda A.J."/>
            <person name="Yan W."/>
            <person name="Fan B."/>
            <person name="Jiang Y."/>
            <person name="Adhikari A."/>
            <person name="Zheng C.-J."/>
            <person name="Schuster L."/>
            <person name="Cowan T.M."/>
            <person name="Smanski M.J."/>
            <person name="Chevrette M.G."/>
            <person name="De Carvalho L.P.S."/>
            <person name="Shen B."/>
        </authorList>
    </citation>
    <scope>NUCLEOTIDE SEQUENCE [LARGE SCALE GENOMIC DNA]</scope>
    <source>
        <strain evidence="5 6">NPDC050100</strain>
    </source>
</reference>
<dbReference type="PANTHER" id="PTHR10146">
    <property type="entry name" value="PROLINE SYNTHETASE CO-TRANSCRIBED BACTERIAL HOMOLOG PROTEIN"/>
    <property type="match status" value="1"/>
</dbReference>
<dbReference type="Pfam" id="PF01168">
    <property type="entry name" value="Ala_racemase_N"/>
    <property type="match status" value="1"/>
</dbReference>
<dbReference type="CDD" id="cd00635">
    <property type="entry name" value="PLPDE_III_YBL036c_like"/>
    <property type="match status" value="1"/>
</dbReference>
<dbReference type="PROSITE" id="PS01211">
    <property type="entry name" value="UPF0001"/>
    <property type="match status" value="1"/>
</dbReference>
<comment type="similarity">
    <text evidence="2 3">Belongs to the pyridoxal phosphate-binding protein YggS/PROSC family.</text>
</comment>
<protein>
    <recommendedName>
        <fullName evidence="2">Pyridoxal phosphate homeostasis protein</fullName>
        <shortName evidence="2">PLP homeostasis protein</shortName>
    </recommendedName>
</protein>
<proteinExistence type="inferred from homology"/>
<dbReference type="Proteomes" id="UP001551675">
    <property type="component" value="Unassembled WGS sequence"/>
</dbReference>
<name>A0ABV3GAG9_MICGL</name>
<dbReference type="HAMAP" id="MF_02087">
    <property type="entry name" value="PLP_homeostasis"/>
    <property type="match status" value="1"/>
</dbReference>
<sequence>MNDARREELAAGLAETESRIRDACRAAGRDRSEITLIAVTKTYPASDVRLLAGLGVTDVGENRDQEAAAKAAECAGLGLTWHFIGQLQTNKVRSVVAYADLVHSVDRPRLVDALSREAVKAGREIGCLIQVSLDTAPPDSGGVAERGGVVPAAVPDLATAIARADNLRLRGVMAVAPLGEEPGPAFARLARTARAVQEEHPGADVISAGMSGDLDEAIANGATHLRVGTALLGRRKPFVR</sequence>
<dbReference type="PANTHER" id="PTHR10146:SF14">
    <property type="entry name" value="PYRIDOXAL PHOSPHATE HOMEOSTASIS PROTEIN"/>
    <property type="match status" value="1"/>
</dbReference>
<accession>A0ABV3GAG9</accession>
<evidence type="ECO:0000256" key="3">
    <source>
        <dbReference type="RuleBase" id="RU004514"/>
    </source>
</evidence>
<feature type="modified residue" description="N6-(pyridoxal phosphate)lysine" evidence="2">
    <location>
        <position position="41"/>
    </location>
</feature>
<evidence type="ECO:0000256" key="2">
    <source>
        <dbReference type="HAMAP-Rule" id="MF_02087"/>
    </source>
</evidence>
<dbReference type="InterPro" id="IPR029066">
    <property type="entry name" value="PLP-binding_barrel"/>
</dbReference>
<keyword evidence="6" id="KW-1185">Reference proteome</keyword>
<comment type="function">
    <text evidence="2">Pyridoxal 5'-phosphate (PLP)-binding protein, which is involved in PLP homeostasis.</text>
</comment>